<name>A0A644WQ07_9ZZZZ</name>
<evidence type="ECO:0000313" key="2">
    <source>
        <dbReference type="EMBL" id="MPM05900.1"/>
    </source>
</evidence>
<comment type="caution">
    <text evidence="2">The sequence shown here is derived from an EMBL/GenBank/DDBJ whole genome shotgun (WGS) entry which is preliminary data.</text>
</comment>
<proteinExistence type="predicted"/>
<evidence type="ECO:0000259" key="1">
    <source>
        <dbReference type="Pfam" id="PF12728"/>
    </source>
</evidence>
<sequence length="102" mass="11699">MLRRMYKKYEGTLFNGHKQDKPKGSNDIYEAVDVNKLINDHARLLIERYNTVCFDVKQMQEILNVGESNVYELLKTGCFPVKTIGKRKVVSAFALAAFLIKA</sequence>
<dbReference type="InterPro" id="IPR041657">
    <property type="entry name" value="HTH_17"/>
</dbReference>
<protein>
    <recommendedName>
        <fullName evidence="1">Helix-turn-helix domain-containing protein</fullName>
    </recommendedName>
</protein>
<dbReference type="AlphaFoldDB" id="A0A644WQ07"/>
<reference evidence="2" key="1">
    <citation type="submission" date="2019-08" db="EMBL/GenBank/DDBJ databases">
        <authorList>
            <person name="Kucharzyk K."/>
            <person name="Murdoch R.W."/>
            <person name="Higgins S."/>
            <person name="Loffler F."/>
        </authorList>
    </citation>
    <scope>NUCLEOTIDE SEQUENCE</scope>
</reference>
<gene>
    <name evidence="2" type="ORF">SDC9_52195</name>
</gene>
<dbReference type="Pfam" id="PF12728">
    <property type="entry name" value="HTH_17"/>
    <property type="match status" value="1"/>
</dbReference>
<accession>A0A644WQ07</accession>
<dbReference type="EMBL" id="VSSQ01001176">
    <property type="protein sequence ID" value="MPM05900.1"/>
    <property type="molecule type" value="Genomic_DNA"/>
</dbReference>
<feature type="domain" description="Helix-turn-helix" evidence="1">
    <location>
        <begin position="54"/>
        <end position="99"/>
    </location>
</feature>
<organism evidence="2">
    <name type="scientific">bioreactor metagenome</name>
    <dbReference type="NCBI Taxonomy" id="1076179"/>
    <lineage>
        <taxon>unclassified sequences</taxon>
        <taxon>metagenomes</taxon>
        <taxon>ecological metagenomes</taxon>
    </lineage>
</organism>